<dbReference type="GO" id="GO:0003700">
    <property type="term" value="F:DNA-binding transcription factor activity"/>
    <property type="evidence" value="ECO:0007669"/>
    <property type="project" value="InterPro"/>
</dbReference>
<dbReference type="InterPro" id="IPR003313">
    <property type="entry name" value="AraC-bd"/>
</dbReference>
<comment type="caution">
    <text evidence="6">The sequence shown here is derived from an EMBL/GenBank/DDBJ whole genome shotgun (WGS) entry which is preliminary data.</text>
</comment>
<evidence type="ECO:0000313" key="7">
    <source>
        <dbReference type="Proteomes" id="UP000282818"/>
    </source>
</evidence>
<accession>A0A437Q9I1</accession>
<dbReference type="PROSITE" id="PS01124">
    <property type="entry name" value="HTH_ARAC_FAMILY_2"/>
    <property type="match status" value="1"/>
</dbReference>
<dbReference type="InterPro" id="IPR020449">
    <property type="entry name" value="Tscrpt_reg_AraC-type_HTH"/>
</dbReference>
<name>A0A437Q9I1_9GAMM</name>
<dbReference type="AlphaFoldDB" id="A0A437Q9I1"/>
<feature type="domain" description="HTH araC/xylS-type" evidence="5">
    <location>
        <begin position="199"/>
        <end position="297"/>
    </location>
</feature>
<dbReference type="InterPro" id="IPR037923">
    <property type="entry name" value="HTH-like"/>
</dbReference>
<dbReference type="CDD" id="cd06986">
    <property type="entry name" value="cupin_MmsR-like_N"/>
    <property type="match status" value="1"/>
</dbReference>
<keyword evidence="3" id="KW-0010">Activator</keyword>
<sequence>MSQPSKWPLPPESSRFVVPRKIIDQLRHHPISQDLYPMGFGYYKSARNHTMLRRTHDDYLLIYCLDGAGKLTVEKSEYHIQAGDLILLPRGKSHAYHADHSQPWTIYWIHFAGPRADDFIDYIANSAGPGDNTSSYVTPLGMHSRLVGEFEALLGSRQTSYDLNGFIHASSLLRQLLTLIAEIRPLARQQEAANSLDLERIHSLMQARVHEQLDLDTLAAAANLSKFHFVTKYKELTGTTPINHFIHLKIEKACYLLDATNNAIGEVSFAVGYDDAYYFSRIFKKVMGISPTQYRRMRTGAVSYKAE</sequence>
<dbReference type="SMART" id="SM00342">
    <property type="entry name" value="HTH_ARAC"/>
    <property type="match status" value="1"/>
</dbReference>
<evidence type="ECO:0000256" key="3">
    <source>
        <dbReference type="ARBA" id="ARBA00023159"/>
    </source>
</evidence>
<dbReference type="Gene3D" id="1.10.10.60">
    <property type="entry name" value="Homeodomain-like"/>
    <property type="match status" value="2"/>
</dbReference>
<dbReference type="PRINTS" id="PR00032">
    <property type="entry name" value="HTHARAC"/>
</dbReference>
<evidence type="ECO:0000259" key="5">
    <source>
        <dbReference type="PROSITE" id="PS01124"/>
    </source>
</evidence>
<dbReference type="Gene3D" id="2.60.120.280">
    <property type="entry name" value="Regulatory protein AraC"/>
    <property type="match status" value="1"/>
</dbReference>
<dbReference type="EMBL" id="SACQ01000003">
    <property type="protein sequence ID" value="RVU31089.1"/>
    <property type="molecule type" value="Genomic_DNA"/>
</dbReference>
<evidence type="ECO:0000256" key="1">
    <source>
        <dbReference type="ARBA" id="ARBA00023015"/>
    </source>
</evidence>
<keyword evidence="4" id="KW-0804">Transcription</keyword>
<keyword evidence="2" id="KW-0238">DNA-binding</keyword>
<evidence type="ECO:0000313" key="6">
    <source>
        <dbReference type="EMBL" id="RVU31089.1"/>
    </source>
</evidence>
<dbReference type="Pfam" id="PF02311">
    <property type="entry name" value="AraC_binding"/>
    <property type="match status" value="1"/>
</dbReference>
<proteinExistence type="predicted"/>
<dbReference type="Proteomes" id="UP000282818">
    <property type="component" value="Unassembled WGS sequence"/>
</dbReference>
<dbReference type="GO" id="GO:0043565">
    <property type="term" value="F:sequence-specific DNA binding"/>
    <property type="evidence" value="ECO:0007669"/>
    <property type="project" value="InterPro"/>
</dbReference>
<evidence type="ECO:0000256" key="4">
    <source>
        <dbReference type="ARBA" id="ARBA00023163"/>
    </source>
</evidence>
<dbReference type="RefSeq" id="WP_127693934.1">
    <property type="nucleotide sequence ID" value="NZ_SACQ01000003.1"/>
</dbReference>
<protein>
    <submittedName>
        <fullName evidence="6">AraC family transcriptional regulator</fullName>
    </submittedName>
</protein>
<evidence type="ECO:0000256" key="2">
    <source>
        <dbReference type="ARBA" id="ARBA00023125"/>
    </source>
</evidence>
<gene>
    <name evidence="6" type="ORF">EOE65_08770</name>
</gene>
<dbReference type="Pfam" id="PF12833">
    <property type="entry name" value="HTH_18"/>
    <property type="match status" value="1"/>
</dbReference>
<dbReference type="PANTHER" id="PTHR43280">
    <property type="entry name" value="ARAC-FAMILY TRANSCRIPTIONAL REGULATOR"/>
    <property type="match status" value="1"/>
</dbReference>
<organism evidence="6 7">
    <name type="scientific">Neptunomonas marina</name>
    <dbReference type="NCBI Taxonomy" id="1815562"/>
    <lineage>
        <taxon>Bacteria</taxon>
        <taxon>Pseudomonadati</taxon>
        <taxon>Pseudomonadota</taxon>
        <taxon>Gammaproteobacteria</taxon>
        <taxon>Oceanospirillales</taxon>
        <taxon>Oceanospirillaceae</taxon>
        <taxon>Neptunomonas</taxon>
    </lineage>
</organism>
<keyword evidence="1" id="KW-0805">Transcription regulation</keyword>
<dbReference type="PANTHER" id="PTHR43280:SF30">
    <property type="entry name" value="MMSAB OPERON REGULATORY PROTEIN"/>
    <property type="match status" value="1"/>
</dbReference>
<keyword evidence="7" id="KW-1185">Reference proteome</keyword>
<dbReference type="InterPro" id="IPR009057">
    <property type="entry name" value="Homeodomain-like_sf"/>
</dbReference>
<reference evidence="6 7" key="1">
    <citation type="submission" date="2019-01" db="EMBL/GenBank/DDBJ databases">
        <authorList>
            <person name="Chen W.-M."/>
        </authorList>
    </citation>
    <scope>NUCLEOTIDE SEQUENCE [LARGE SCALE GENOMIC DNA]</scope>
    <source>
        <strain evidence="6 7">HPM-16</strain>
    </source>
</reference>
<dbReference type="SUPFAM" id="SSF46689">
    <property type="entry name" value="Homeodomain-like"/>
    <property type="match status" value="2"/>
</dbReference>
<dbReference type="PROSITE" id="PS00041">
    <property type="entry name" value="HTH_ARAC_FAMILY_1"/>
    <property type="match status" value="1"/>
</dbReference>
<dbReference type="SUPFAM" id="SSF51215">
    <property type="entry name" value="Regulatory protein AraC"/>
    <property type="match status" value="1"/>
</dbReference>
<dbReference type="InterPro" id="IPR018060">
    <property type="entry name" value="HTH_AraC"/>
</dbReference>
<dbReference type="InterPro" id="IPR018062">
    <property type="entry name" value="HTH_AraC-typ_CS"/>
</dbReference>